<gene>
    <name evidence="5" type="ORF">DIABBA_LOCUS9983</name>
</gene>
<dbReference type="GO" id="GO:0008173">
    <property type="term" value="F:RNA methyltransferase activity"/>
    <property type="evidence" value="ECO:0007669"/>
    <property type="project" value="UniProtKB-ARBA"/>
</dbReference>
<dbReference type="Gene3D" id="3.40.50.150">
    <property type="entry name" value="Vaccinia Virus protein VP39"/>
    <property type="match status" value="1"/>
</dbReference>
<dbReference type="InterPro" id="IPR026113">
    <property type="entry name" value="METTL2/6/8-like"/>
</dbReference>
<dbReference type="PIRSF" id="PIRSF037755">
    <property type="entry name" value="Mettl2_prd"/>
    <property type="match status" value="1"/>
</dbReference>
<name>A0A9N9T4U3_DIABA</name>
<reference evidence="5" key="1">
    <citation type="submission" date="2022-01" db="EMBL/GenBank/DDBJ databases">
        <authorList>
            <person name="King R."/>
        </authorList>
    </citation>
    <scope>NUCLEOTIDE SEQUENCE</scope>
</reference>
<dbReference type="PANTHER" id="PTHR22809">
    <property type="entry name" value="METHYLTRANSFERASE-RELATED"/>
    <property type="match status" value="1"/>
</dbReference>
<dbReference type="GO" id="GO:0032259">
    <property type="term" value="P:methylation"/>
    <property type="evidence" value="ECO:0007669"/>
    <property type="project" value="UniProtKB-KW"/>
</dbReference>
<comment type="function">
    <text evidence="4">S-adenosyl-L-methionine-dependent methyltransferase.</text>
</comment>
<keyword evidence="3 4" id="KW-0808">Transferase</keyword>
<dbReference type="PANTHER" id="PTHR22809:SF5">
    <property type="entry name" value="TRNA N(3)-METHYLCYTIDINE METHYLTRANSFERASE METTL6"/>
    <property type="match status" value="1"/>
</dbReference>
<evidence type="ECO:0000313" key="6">
    <source>
        <dbReference type="Proteomes" id="UP001153709"/>
    </source>
</evidence>
<dbReference type="GO" id="GO:0008757">
    <property type="term" value="F:S-adenosylmethionine-dependent methyltransferase activity"/>
    <property type="evidence" value="ECO:0007669"/>
    <property type="project" value="UniProtKB-ARBA"/>
</dbReference>
<dbReference type="Proteomes" id="UP001153709">
    <property type="component" value="Chromosome 6"/>
</dbReference>
<keyword evidence="6" id="KW-1185">Reference proteome</keyword>
<evidence type="ECO:0000313" key="5">
    <source>
        <dbReference type="EMBL" id="CAG9836950.1"/>
    </source>
</evidence>
<dbReference type="CDD" id="cd02440">
    <property type="entry name" value="AdoMet_MTases"/>
    <property type="match status" value="1"/>
</dbReference>
<evidence type="ECO:0000256" key="2">
    <source>
        <dbReference type="ARBA" id="ARBA00022603"/>
    </source>
</evidence>
<dbReference type="EMBL" id="OU898281">
    <property type="protein sequence ID" value="CAG9836950.1"/>
    <property type="molecule type" value="Genomic_DNA"/>
</dbReference>
<proteinExistence type="inferred from homology"/>
<dbReference type="Pfam" id="PF13489">
    <property type="entry name" value="Methyltransf_23"/>
    <property type="match status" value="1"/>
</dbReference>
<dbReference type="InterPro" id="IPR029063">
    <property type="entry name" value="SAM-dependent_MTases_sf"/>
</dbReference>
<keyword evidence="2 4" id="KW-0489">Methyltransferase</keyword>
<dbReference type="AlphaFoldDB" id="A0A9N9T4U3"/>
<dbReference type="EC" id="2.1.1.-" evidence="4"/>
<dbReference type="OrthoDB" id="417697at2759"/>
<evidence type="ECO:0000256" key="3">
    <source>
        <dbReference type="ARBA" id="ARBA00022679"/>
    </source>
</evidence>
<comment type="similarity">
    <text evidence="1 4">Belongs to the methyltransferase superfamily. METL family.</text>
</comment>
<protein>
    <recommendedName>
        <fullName evidence="4">tRNA N(3)-methylcytidine methyltransferase</fullName>
        <ecNumber evidence="4">2.1.1.-</ecNumber>
    </recommendedName>
</protein>
<organism evidence="5 6">
    <name type="scientific">Diabrotica balteata</name>
    <name type="common">Banded cucumber beetle</name>
    <dbReference type="NCBI Taxonomy" id="107213"/>
    <lineage>
        <taxon>Eukaryota</taxon>
        <taxon>Metazoa</taxon>
        <taxon>Ecdysozoa</taxon>
        <taxon>Arthropoda</taxon>
        <taxon>Hexapoda</taxon>
        <taxon>Insecta</taxon>
        <taxon>Pterygota</taxon>
        <taxon>Neoptera</taxon>
        <taxon>Endopterygota</taxon>
        <taxon>Coleoptera</taxon>
        <taxon>Polyphaga</taxon>
        <taxon>Cucujiformia</taxon>
        <taxon>Chrysomeloidea</taxon>
        <taxon>Chrysomelidae</taxon>
        <taxon>Galerucinae</taxon>
        <taxon>Diabroticina</taxon>
        <taxon>Diabroticites</taxon>
        <taxon>Diabrotica</taxon>
    </lineage>
</organism>
<sequence>MAENDFSDNTKTLSESEIQNLKLQDTRIISEFKANQLELEAKKHWDLFYKRNENRFFKDRHWTTREFKDLLNDQESDILILFEIGCGVGNFIFPLVEEGLNFQIIACDLSQRAVDIVKGHPSYNSSLIQKVFQCDITTDDVYEEVPENTVDIATLIFVLSAVHPEKFTNTLRRVKTLLKPGGLLLFRDYGLYDMAQLRFKAGHKIADNFYMRQDGTRSYFFSVEFMKSLLEECGYEIVLNSYIHRRTVNKKENIDVPRIFVQCKARKPVS</sequence>
<dbReference type="SUPFAM" id="SSF53335">
    <property type="entry name" value="S-adenosyl-L-methionine-dependent methyltransferases"/>
    <property type="match status" value="1"/>
</dbReference>
<accession>A0A9N9T4U3</accession>
<evidence type="ECO:0000256" key="1">
    <source>
        <dbReference type="ARBA" id="ARBA00009725"/>
    </source>
</evidence>
<evidence type="ECO:0000256" key="4">
    <source>
        <dbReference type="PIRNR" id="PIRNR037755"/>
    </source>
</evidence>